<dbReference type="Gene3D" id="1.10.10.10">
    <property type="entry name" value="Winged helix-like DNA-binding domain superfamily/Winged helix DNA-binding domain"/>
    <property type="match status" value="2"/>
</dbReference>
<keyword evidence="2" id="KW-0132">Cell division</keyword>
<evidence type="ECO:0000256" key="3">
    <source>
        <dbReference type="ARBA" id="ARBA00022829"/>
    </source>
</evidence>
<sequence length="239" mass="26533">MDELFLKQVLETALLCANEPMRVGELSKLFSETDGVTSDVIKQQLLKLQSEWADKGLELVNLAGGWRFQSRPEMQKYLERLNPEKPPKYSRAVMETLAIIAWRQPVTRGDIEDIRGVSVSSQIIKTLEDRDWIEVIGHKEGPGRPALFGTTKHFLDDMGLKSLSQLPAIEADAELLMANDTELAQLLQEQSAQLKLPNEVAQTTDAEGVSGDVGLVQSEQADTTELITGSDENEKLSEV</sequence>
<comment type="caution">
    <text evidence="6">The sequence shown here is derived from an EMBL/GenBank/DDBJ whole genome shotgun (WGS) entry which is preliminary data.</text>
</comment>
<keyword evidence="4" id="KW-0131">Cell cycle</keyword>
<keyword evidence="3" id="KW-0159">Chromosome partition</keyword>
<dbReference type="GO" id="GO:0051304">
    <property type="term" value="P:chromosome separation"/>
    <property type="evidence" value="ECO:0007669"/>
    <property type="project" value="InterPro"/>
</dbReference>
<dbReference type="PANTHER" id="PTHR34298:SF2">
    <property type="entry name" value="SEGREGATION AND CONDENSATION PROTEIN B"/>
    <property type="match status" value="1"/>
</dbReference>
<dbReference type="PANTHER" id="PTHR34298">
    <property type="entry name" value="SEGREGATION AND CONDENSATION PROTEIN B"/>
    <property type="match status" value="1"/>
</dbReference>
<gene>
    <name evidence="6" type="primary">scpB</name>
    <name evidence="6" type="ORF">HKX39_05600</name>
</gene>
<dbReference type="InterPro" id="IPR036388">
    <property type="entry name" value="WH-like_DNA-bd_sf"/>
</dbReference>
<proteinExistence type="predicted"/>
<feature type="compositionally biased region" description="Polar residues" evidence="5">
    <location>
        <begin position="218"/>
        <end position="227"/>
    </location>
</feature>
<dbReference type="GO" id="GO:0051301">
    <property type="term" value="P:cell division"/>
    <property type="evidence" value="ECO:0007669"/>
    <property type="project" value="UniProtKB-KW"/>
</dbReference>
<evidence type="ECO:0000256" key="4">
    <source>
        <dbReference type="ARBA" id="ARBA00023306"/>
    </source>
</evidence>
<dbReference type="NCBIfam" id="TIGR00281">
    <property type="entry name" value="SMC-Scp complex subunit ScpB"/>
    <property type="match status" value="1"/>
</dbReference>
<evidence type="ECO:0000313" key="6">
    <source>
        <dbReference type="EMBL" id="NOL51647.1"/>
    </source>
</evidence>
<dbReference type="Pfam" id="PF04079">
    <property type="entry name" value="SMC_ScpB"/>
    <property type="match status" value="1"/>
</dbReference>
<keyword evidence="1" id="KW-0963">Cytoplasm</keyword>
<keyword evidence="7" id="KW-1185">Reference proteome</keyword>
<evidence type="ECO:0000256" key="5">
    <source>
        <dbReference type="SAM" id="MobiDB-lite"/>
    </source>
</evidence>
<dbReference type="InterPro" id="IPR005234">
    <property type="entry name" value="ScpB_csome_segregation"/>
</dbReference>
<name>A0A849P9P1_9BURK</name>
<reference evidence="6 7" key="1">
    <citation type="submission" date="2020-05" db="EMBL/GenBank/DDBJ databases">
        <authorList>
            <person name="Niu N."/>
        </authorList>
    </citation>
    <scope>NUCLEOTIDE SEQUENCE [LARGE SCALE GENOMIC DNA]</scope>
    <source>
        <strain evidence="6 7">3340-03</strain>
    </source>
</reference>
<protein>
    <submittedName>
        <fullName evidence="6">SMC-Scp complex subunit ScpB</fullName>
    </submittedName>
</protein>
<dbReference type="Proteomes" id="UP000537862">
    <property type="component" value="Unassembled WGS sequence"/>
</dbReference>
<organism evidence="6 7">
    <name type="scientific">Pelistega suis</name>
    <dbReference type="NCBI Taxonomy" id="1631957"/>
    <lineage>
        <taxon>Bacteria</taxon>
        <taxon>Pseudomonadati</taxon>
        <taxon>Pseudomonadota</taxon>
        <taxon>Betaproteobacteria</taxon>
        <taxon>Burkholderiales</taxon>
        <taxon>Alcaligenaceae</taxon>
        <taxon>Pelistega</taxon>
    </lineage>
</organism>
<dbReference type="InterPro" id="IPR036390">
    <property type="entry name" value="WH_DNA-bd_sf"/>
</dbReference>
<evidence type="ECO:0000256" key="2">
    <source>
        <dbReference type="ARBA" id="ARBA00022618"/>
    </source>
</evidence>
<evidence type="ECO:0000256" key="1">
    <source>
        <dbReference type="ARBA" id="ARBA00022490"/>
    </source>
</evidence>
<dbReference type="EMBL" id="JABGBN010000003">
    <property type="protein sequence ID" value="NOL51647.1"/>
    <property type="molecule type" value="Genomic_DNA"/>
</dbReference>
<evidence type="ECO:0000313" key="7">
    <source>
        <dbReference type="Proteomes" id="UP000537862"/>
    </source>
</evidence>
<dbReference type="SUPFAM" id="SSF46785">
    <property type="entry name" value="Winged helix' DNA-binding domain"/>
    <property type="match status" value="2"/>
</dbReference>
<feature type="region of interest" description="Disordered" evidence="5">
    <location>
        <begin position="218"/>
        <end position="239"/>
    </location>
</feature>
<accession>A0A849P9P1</accession>
<dbReference type="AlphaFoldDB" id="A0A849P9P1"/>